<keyword evidence="3" id="KW-1185">Reference proteome</keyword>
<evidence type="ECO:0000313" key="2">
    <source>
        <dbReference type="EMBL" id="TGB19151.1"/>
    </source>
</evidence>
<dbReference type="InterPro" id="IPR000073">
    <property type="entry name" value="AB_hydrolase_1"/>
</dbReference>
<dbReference type="OrthoDB" id="9785847at2"/>
<feature type="domain" description="AB hydrolase-1" evidence="1">
    <location>
        <begin position="54"/>
        <end position="142"/>
    </location>
</feature>
<organism evidence="2 3">
    <name type="scientific">Streptomyces palmae</name>
    <dbReference type="NCBI Taxonomy" id="1701085"/>
    <lineage>
        <taxon>Bacteria</taxon>
        <taxon>Bacillati</taxon>
        <taxon>Actinomycetota</taxon>
        <taxon>Actinomycetes</taxon>
        <taxon>Kitasatosporales</taxon>
        <taxon>Streptomycetaceae</taxon>
        <taxon>Streptomyces</taxon>
    </lineage>
</organism>
<dbReference type="RefSeq" id="WP_135336943.1">
    <property type="nucleotide sequence ID" value="NZ_JBHLTX010000017.1"/>
</dbReference>
<proteinExistence type="predicted"/>
<name>A0A4Z0HH35_9ACTN</name>
<gene>
    <name evidence="2" type="ORF">E4099_00960</name>
</gene>
<dbReference type="EMBL" id="SRID01000003">
    <property type="protein sequence ID" value="TGB19151.1"/>
    <property type="molecule type" value="Genomic_DNA"/>
</dbReference>
<keyword evidence="2" id="KW-0378">Hydrolase</keyword>
<accession>A0A4Z0HH35</accession>
<sequence>MDMTEKLRRLAFTPMRTQPPNATRETLDRAAREVEVVDGGKVVHRVWGEGERRVLLVHGWSGNAGHLAVLADALARAGCTVVVADLPGHGESEGAESSVIHFAKAIEAAQERFGPFHAVVAHSLGAAATTHAMTHGVAPERVVFVNPISSYTSLWRRSGEVMRVSPEVIGTVRARAEEWLGVSFDAIEPTLAATGFSSRLLVVHDEHDPESPIADSEALVAAWAAPSELVRVVDLGHTRVLREDSVVRRAVDFLTADHGASDR</sequence>
<dbReference type="Pfam" id="PF00561">
    <property type="entry name" value="Abhydrolase_1"/>
    <property type="match status" value="1"/>
</dbReference>
<comment type="caution">
    <text evidence="2">The sequence shown here is derived from an EMBL/GenBank/DDBJ whole genome shotgun (WGS) entry which is preliminary data.</text>
</comment>
<dbReference type="GO" id="GO:0016787">
    <property type="term" value="F:hydrolase activity"/>
    <property type="evidence" value="ECO:0007669"/>
    <property type="project" value="UniProtKB-KW"/>
</dbReference>
<dbReference type="Gene3D" id="3.40.50.1820">
    <property type="entry name" value="alpha/beta hydrolase"/>
    <property type="match status" value="1"/>
</dbReference>
<evidence type="ECO:0000313" key="3">
    <source>
        <dbReference type="Proteomes" id="UP000297948"/>
    </source>
</evidence>
<dbReference type="Proteomes" id="UP000297948">
    <property type="component" value="Unassembled WGS sequence"/>
</dbReference>
<reference evidence="2 3" key="1">
    <citation type="submission" date="2019-03" db="EMBL/GenBank/DDBJ databases">
        <authorList>
            <person name="Gonzalez-Pimentel J.L."/>
        </authorList>
    </citation>
    <scope>NUCLEOTIDE SEQUENCE [LARGE SCALE GENOMIC DNA]</scope>
    <source>
        <strain evidence="2 3">JCM 31289</strain>
    </source>
</reference>
<dbReference type="InterPro" id="IPR029058">
    <property type="entry name" value="AB_hydrolase_fold"/>
</dbReference>
<evidence type="ECO:0000259" key="1">
    <source>
        <dbReference type="Pfam" id="PF00561"/>
    </source>
</evidence>
<protein>
    <submittedName>
        <fullName evidence="2">Alpha/beta fold hydrolase</fullName>
    </submittedName>
</protein>
<dbReference type="AlphaFoldDB" id="A0A4Z0HH35"/>
<dbReference type="SUPFAM" id="SSF53474">
    <property type="entry name" value="alpha/beta-Hydrolases"/>
    <property type="match status" value="1"/>
</dbReference>